<reference evidence="1 2" key="1">
    <citation type="journal article" date="2019" name="Commun. Biol.">
        <title>The bagworm genome reveals a unique fibroin gene that provides high tensile strength.</title>
        <authorList>
            <person name="Kono N."/>
            <person name="Nakamura H."/>
            <person name="Ohtoshi R."/>
            <person name="Tomita M."/>
            <person name="Numata K."/>
            <person name="Arakawa K."/>
        </authorList>
    </citation>
    <scope>NUCLEOTIDE SEQUENCE [LARGE SCALE GENOMIC DNA]</scope>
</reference>
<dbReference type="EMBL" id="BGZK01000312">
    <property type="protein sequence ID" value="GBP35925.1"/>
    <property type="molecule type" value="Genomic_DNA"/>
</dbReference>
<accession>A0A4C1VE60</accession>
<comment type="caution">
    <text evidence="1">The sequence shown here is derived from an EMBL/GenBank/DDBJ whole genome shotgun (WGS) entry which is preliminary data.</text>
</comment>
<proteinExistence type="predicted"/>
<sequence>MPFAEFPRDERVELSILFLHTVHSAHVTHNAAVHSLGRVSGGHGANATISGYTAPCAKRNAYKHVNADRPCTLDTRVICVGNRLNVSSMLF</sequence>
<dbReference type="Proteomes" id="UP000299102">
    <property type="component" value="Unassembled WGS sequence"/>
</dbReference>
<protein>
    <submittedName>
        <fullName evidence="1">Uncharacterized protein</fullName>
    </submittedName>
</protein>
<gene>
    <name evidence="1" type="ORF">EVAR_91476_1</name>
</gene>
<keyword evidence="2" id="KW-1185">Reference proteome</keyword>
<name>A0A4C1VE60_EUMVA</name>
<evidence type="ECO:0000313" key="1">
    <source>
        <dbReference type="EMBL" id="GBP35925.1"/>
    </source>
</evidence>
<organism evidence="1 2">
    <name type="scientific">Eumeta variegata</name>
    <name type="common">Bagworm moth</name>
    <name type="synonym">Eumeta japonica</name>
    <dbReference type="NCBI Taxonomy" id="151549"/>
    <lineage>
        <taxon>Eukaryota</taxon>
        <taxon>Metazoa</taxon>
        <taxon>Ecdysozoa</taxon>
        <taxon>Arthropoda</taxon>
        <taxon>Hexapoda</taxon>
        <taxon>Insecta</taxon>
        <taxon>Pterygota</taxon>
        <taxon>Neoptera</taxon>
        <taxon>Endopterygota</taxon>
        <taxon>Lepidoptera</taxon>
        <taxon>Glossata</taxon>
        <taxon>Ditrysia</taxon>
        <taxon>Tineoidea</taxon>
        <taxon>Psychidae</taxon>
        <taxon>Oiketicinae</taxon>
        <taxon>Eumeta</taxon>
    </lineage>
</organism>
<dbReference type="AlphaFoldDB" id="A0A4C1VE60"/>
<evidence type="ECO:0000313" key="2">
    <source>
        <dbReference type="Proteomes" id="UP000299102"/>
    </source>
</evidence>